<dbReference type="InterPro" id="IPR013087">
    <property type="entry name" value="Znf_C2H2_type"/>
</dbReference>
<keyword evidence="6" id="KW-0804">Transcription</keyword>
<dbReference type="EMBL" id="VAHF01000007">
    <property type="protein sequence ID" value="TXG58660.1"/>
    <property type="molecule type" value="Genomic_DNA"/>
</dbReference>
<evidence type="ECO:0000259" key="10">
    <source>
        <dbReference type="PROSITE" id="PS50157"/>
    </source>
</evidence>
<evidence type="ECO:0000256" key="1">
    <source>
        <dbReference type="ARBA" id="ARBA00004123"/>
    </source>
</evidence>
<dbReference type="GO" id="GO:0008270">
    <property type="term" value="F:zinc ion binding"/>
    <property type="evidence" value="ECO:0007669"/>
    <property type="project" value="UniProtKB-KW"/>
</dbReference>
<evidence type="ECO:0000313" key="11">
    <source>
        <dbReference type="EMBL" id="TXG58660.1"/>
    </source>
</evidence>
<dbReference type="PROSITE" id="PS50157">
    <property type="entry name" value="ZINC_FINGER_C2H2_2"/>
    <property type="match status" value="1"/>
</dbReference>
<evidence type="ECO:0000256" key="4">
    <source>
        <dbReference type="ARBA" id="ARBA00022833"/>
    </source>
</evidence>
<feature type="compositionally biased region" description="Basic residues" evidence="9">
    <location>
        <begin position="77"/>
        <end position="86"/>
    </location>
</feature>
<dbReference type="OrthoDB" id="1708403at2759"/>
<dbReference type="InterPro" id="IPR036236">
    <property type="entry name" value="Znf_C2H2_sf"/>
</dbReference>
<feature type="compositionally biased region" description="Low complexity" evidence="9">
    <location>
        <begin position="158"/>
        <end position="172"/>
    </location>
</feature>
<evidence type="ECO:0000256" key="8">
    <source>
        <dbReference type="PROSITE-ProRule" id="PRU00042"/>
    </source>
</evidence>
<evidence type="ECO:0000313" key="12">
    <source>
        <dbReference type="Proteomes" id="UP000323000"/>
    </source>
</evidence>
<dbReference type="Pfam" id="PF13912">
    <property type="entry name" value="zf-C2H2_6"/>
    <property type="match status" value="1"/>
</dbReference>
<evidence type="ECO:0000256" key="6">
    <source>
        <dbReference type="ARBA" id="ARBA00023163"/>
    </source>
</evidence>
<dbReference type="PANTHER" id="PTHR45801:SF94">
    <property type="entry name" value="ZINC FINGER PROTEIN 10"/>
    <property type="match status" value="1"/>
</dbReference>
<feature type="region of interest" description="Disordered" evidence="9">
    <location>
        <begin position="76"/>
        <end position="97"/>
    </location>
</feature>
<comment type="subcellular location">
    <subcellularLocation>
        <location evidence="1">Nucleus</location>
    </subcellularLocation>
</comment>
<evidence type="ECO:0000256" key="5">
    <source>
        <dbReference type="ARBA" id="ARBA00023015"/>
    </source>
</evidence>
<keyword evidence="4" id="KW-0862">Zinc</keyword>
<dbReference type="SUPFAM" id="SSF57667">
    <property type="entry name" value="beta-beta-alpha zinc fingers"/>
    <property type="match status" value="1"/>
</dbReference>
<dbReference type="InterPro" id="IPR052426">
    <property type="entry name" value="Plant_dev_regulator"/>
</dbReference>
<evidence type="ECO:0000256" key="9">
    <source>
        <dbReference type="SAM" id="MobiDB-lite"/>
    </source>
</evidence>
<feature type="domain" description="C2H2-type" evidence="10">
    <location>
        <begin position="57"/>
        <end position="84"/>
    </location>
</feature>
<reference evidence="12" key="1">
    <citation type="journal article" date="2019" name="Gigascience">
        <title>De novo genome assembly of the endangered Acer yangbiense, a plant species with extremely small populations endemic to Yunnan Province, China.</title>
        <authorList>
            <person name="Yang J."/>
            <person name="Wariss H.M."/>
            <person name="Tao L."/>
            <person name="Zhang R."/>
            <person name="Yun Q."/>
            <person name="Hollingsworth P."/>
            <person name="Dao Z."/>
            <person name="Luo G."/>
            <person name="Guo H."/>
            <person name="Ma Y."/>
            <person name="Sun W."/>
        </authorList>
    </citation>
    <scope>NUCLEOTIDE SEQUENCE [LARGE SCALE GENOMIC DNA]</scope>
    <source>
        <strain evidence="12">cv. Malutang</strain>
    </source>
</reference>
<dbReference type="PROSITE" id="PS00028">
    <property type="entry name" value="ZINC_FINGER_C2H2_1"/>
    <property type="match status" value="1"/>
</dbReference>
<accession>A0A5C7HNL4</accession>
<evidence type="ECO:0000256" key="7">
    <source>
        <dbReference type="ARBA" id="ARBA00023242"/>
    </source>
</evidence>
<comment type="caution">
    <text evidence="11">The sequence shown here is derived from an EMBL/GenBank/DDBJ whole genome shotgun (WGS) entry which is preliminary data.</text>
</comment>
<gene>
    <name evidence="11" type="ORF">EZV62_016489</name>
</gene>
<dbReference type="AlphaFoldDB" id="A0A5C7HNL4"/>
<keyword evidence="7" id="KW-0539">Nucleus</keyword>
<evidence type="ECO:0000256" key="3">
    <source>
        <dbReference type="ARBA" id="ARBA00022771"/>
    </source>
</evidence>
<dbReference type="SMART" id="SM00355">
    <property type="entry name" value="ZnF_C2H2"/>
    <property type="match status" value="1"/>
</dbReference>
<keyword evidence="12" id="KW-1185">Reference proteome</keyword>
<dbReference type="PANTHER" id="PTHR45801">
    <property type="entry name" value="OS07G0101800 PROTEIN"/>
    <property type="match status" value="1"/>
</dbReference>
<dbReference type="Gene3D" id="3.30.160.60">
    <property type="entry name" value="Classic Zinc Finger"/>
    <property type="match status" value="1"/>
</dbReference>
<dbReference type="Proteomes" id="UP000323000">
    <property type="component" value="Chromosome 7"/>
</dbReference>
<evidence type="ECO:0000256" key="2">
    <source>
        <dbReference type="ARBA" id="ARBA00022723"/>
    </source>
</evidence>
<keyword evidence="5" id="KW-0805">Transcription regulation</keyword>
<feature type="region of interest" description="Disordered" evidence="9">
    <location>
        <begin position="139"/>
        <end position="211"/>
    </location>
</feature>
<proteinExistence type="predicted"/>
<sequence>MEQAAGRYWMWTKRKHSLGSHFQSLQPNSYEDSWEEQAFAEDAAGALGGCVWPPRSYSCSFCRREFRSAQALGGHMNVHRRDRARLKQPSSPQNEIQHHDHQFQNNNHQLQSPFASNLGNFQYPSQLCTTTLLYNNNNNNNNPNPNYDHPGNNVIIASPSSPSRVSAPSSTSQENNKFPEKTFLTTPPFPSPIVEDHHHHPNNKSPISSSKSWSKLVADDYHISHDLKNNEEKKNSKIVESAGSCRVKSDYVKSTTDLSVSLNFVVRRTRPTNFSDDKDGKTTIGCKRRRTEVASLPLFLNPTSVDRHNHLLLQSEEHEHELSTSSIEELDLELRLGDRPNKVK</sequence>
<organism evidence="11 12">
    <name type="scientific">Acer yangbiense</name>
    <dbReference type="NCBI Taxonomy" id="1000413"/>
    <lineage>
        <taxon>Eukaryota</taxon>
        <taxon>Viridiplantae</taxon>
        <taxon>Streptophyta</taxon>
        <taxon>Embryophyta</taxon>
        <taxon>Tracheophyta</taxon>
        <taxon>Spermatophyta</taxon>
        <taxon>Magnoliopsida</taxon>
        <taxon>eudicotyledons</taxon>
        <taxon>Gunneridae</taxon>
        <taxon>Pentapetalae</taxon>
        <taxon>rosids</taxon>
        <taxon>malvids</taxon>
        <taxon>Sapindales</taxon>
        <taxon>Sapindaceae</taxon>
        <taxon>Hippocastanoideae</taxon>
        <taxon>Acereae</taxon>
        <taxon>Acer</taxon>
    </lineage>
</organism>
<keyword evidence="3 8" id="KW-0863">Zinc-finger</keyword>
<name>A0A5C7HNL4_9ROSI</name>
<dbReference type="GO" id="GO:0005634">
    <property type="term" value="C:nucleus"/>
    <property type="evidence" value="ECO:0007669"/>
    <property type="project" value="UniProtKB-SubCell"/>
</dbReference>
<protein>
    <recommendedName>
        <fullName evidence="10">C2H2-type domain-containing protein</fullName>
    </recommendedName>
</protein>
<keyword evidence="2" id="KW-0479">Metal-binding</keyword>